<feature type="compositionally biased region" description="Basic residues" evidence="5">
    <location>
        <begin position="299"/>
        <end position="308"/>
    </location>
</feature>
<evidence type="ECO:0000256" key="3">
    <source>
        <dbReference type="ARBA" id="ARBA00022702"/>
    </source>
</evidence>
<evidence type="ECO:0000256" key="4">
    <source>
        <dbReference type="ARBA" id="ARBA00023157"/>
    </source>
</evidence>
<dbReference type="Pfam" id="PF03298">
    <property type="entry name" value="Stanniocalcin"/>
    <property type="match status" value="1"/>
</dbReference>
<name>A0AA36BWF5_OCTVU</name>
<evidence type="ECO:0000313" key="7">
    <source>
        <dbReference type="Proteomes" id="UP001162480"/>
    </source>
</evidence>
<comment type="similarity">
    <text evidence="1">Belongs to the stanniocalcin family.</text>
</comment>
<dbReference type="Proteomes" id="UP001162480">
    <property type="component" value="Chromosome 25"/>
</dbReference>
<sequence length="308" mass="35795">MSTLTKDITGNISFFVNLAEYYWMEVTPECLKYSENIDCRFYECLDKRYPCHKEHMGMENPYKHCKEDVAVAKTLNDVIYLMGGENNKRFGVRTGPGDDNGVINYVTPKCLKHSENVNCKFYKCLDERFPCHPETKKQHTSYRQCRRALNVAKTLNDVGKIWINSIIGCFMNELTDMYKSDTLDCNSILEKTLAIQHTCYMKNDFCEVGWDNREGLWQIFKRPIEKSKSQHYKALWENIETEEHEVRQGGGEEEEKEEEERNRKGGGGGGGGGEEEGEEEERNSKGGEEEEEEEVEVKKNKKKKKKKK</sequence>
<dbReference type="GO" id="GO:0006874">
    <property type="term" value="P:intracellular calcium ion homeostasis"/>
    <property type="evidence" value="ECO:0007669"/>
    <property type="project" value="TreeGrafter"/>
</dbReference>
<comment type="subunit">
    <text evidence="2">Homodimer; disulfide-linked.</text>
</comment>
<dbReference type="EMBL" id="OX597838">
    <property type="protein sequence ID" value="CAI9741011.1"/>
    <property type="molecule type" value="Genomic_DNA"/>
</dbReference>
<evidence type="ECO:0000313" key="6">
    <source>
        <dbReference type="EMBL" id="CAI9741011.1"/>
    </source>
</evidence>
<proteinExistence type="inferred from homology"/>
<evidence type="ECO:0000256" key="2">
    <source>
        <dbReference type="ARBA" id="ARBA00011748"/>
    </source>
</evidence>
<dbReference type="PANTHER" id="PTHR11245:SF6">
    <property type="entry name" value="DUF19 DOMAIN-CONTAINING PROTEIN"/>
    <property type="match status" value="1"/>
</dbReference>
<dbReference type="PANTHER" id="PTHR11245">
    <property type="entry name" value="STANNIOCALCIN"/>
    <property type="match status" value="1"/>
</dbReference>
<accession>A0AA36BWF5</accession>
<keyword evidence="4" id="KW-1015">Disulfide bond</keyword>
<gene>
    <name evidence="6" type="ORF">OCTVUL_1B023757</name>
</gene>
<evidence type="ECO:0000256" key="5">
    <source>
        <dbReference type="SAM" id="MobiDB-lite"/>
    </source>
</evidence>
<dbReference type="GO" id="GO:0005179">
    <property type="term" value="F:hormone activity"/>
    <property type="evidence" value="ECO:0007669"/>
    <property type="project" value="UniProtKB-KW"/>
</dbReference>
<protein>
    <submittedName>
        <fullName evidence="6">XP_029651305.1uncharacterized protein LOC115224535</fullName>
    </submittedName>
</protein>
<organism evidence="6 7">
    <name type="scientific">Octopus vulgaris</name>
    <name type="common">Common octopus</name>
    <dbReference type="NCBI Taxonomy" id="6645"/>
    <lineage>
        <taxon>Eukaryota</taxon>
        <taxon>Metazoa</taxon>
        <taxon>Spiralia</taxon>
        <taxon>Lophotrochozoa</taxon>
        <taxon>Mollusca</taxon>
        <taxon>Cephalopoda</taxon>
        <taxon>Coleoidea</taxon>
        <taxon>Octopodiformes</taxon>
        <taxon>Octopoda</taxon>
        <taxon>Incirrata</taxon>
        <taxon>Octopodidae</taxon>
        <taxon>Octopus</taxon>
    </lineage>
</organism>
<evidence type="ECO:0000256" key="1">
    <source>
        <dbReference type="ARBA" id="ARBA00008693"/>
    </source>
</evidence>
<reference evidence="6" key="1">
    <citation type="submission" date="2023-08" db="EMBL/GenBank/DDBJ databases">
        <authorList>
            <person name="Alioto T."/>
            <person name="Alioto T."/>
            <person name="Gomez Garrido J."/>
        </authorList>
    </citation>
    <scope>NUCLEOTIDE SEQUENCE</scope>
</reference>
<keyword evidence="3" id="KW-0372">Hormone</keyword>
<keyword evidence="7" id="KW-1185">Reference proteome</keyword>
<dbReference type="InterPro" id="IPR004978">
    <property type="entry name" value="Stanniocalcin"/>
</dbReference>
<dbReference type="GO" id="GO:0005615">
    <property type="term" value="C:extracellular space"/>
    <property type="evidence" value="ECO:0007669"/>
    <property type="project" value="TreeGrafter"/>
</dbReference>
<feature type="region of interest" description="Disordered" evidence="5">
    <location>
        <begin position="243"/>
        <end position="308"/>
    </location>
</feature>
<dbReference type="AlphaFoldDB" id="A0AA36BWF5"/>